<reference evidence="3" key="1">
    <citation type="submission" date="2023-03" db="EMBL/GenBank/DDBJ databases">
        <title>Massive genome expansion in bonnet fungi (Mycena s.s.) driven by repeated elements and novel gene families across ecological guilds.</title>
        <authorList>
            <consortium name="Lawrence Berkeley National Laboratory"/>
            <person name="Harder C.B."/>
            <person name="Miyauchi S."/>
            <person name="Viragh M."/>
            <person name="Kuo A."/>
            <person name="Thoen E."/>
            <person name="Andreopoulos B."/>
            <person name="Lu D."/>
            <person name="Skrede I."/>
            <person name="Drula E."/>
            <person name="Henrissat B."/>
            <person name="Morin E."/>
            <person name="Kohler A."/>
            <person name="Barry K."/>
            <person name="LaButti K."/>
            <person name="Morin E."/>
            <person name="Salamov A."/>
            <person name="Lipzen A."/>
            <person name="Mereny Z."/>
            <person name="Hegedus B."/>
            <person name="Baldrian P."/>
            <person name="Stursova M."/>
            <person name="Weitz H."/>
            <person name="Taylor A."/>
            <person name="Grigoriev I.V."/>
            <person name="Nagy L.G."/>
            <person name="Martin F."/>
            <person name="Kauserud H."/>
        </authorList>
    </citation>
    <scope>NUCLEOTIDE SEQUENCE</scope>
    <source>
        <strain evidence="3">9144</strain>
    </source>
</reference>
<name>A0AAD6Y5B1_9AGAR</name>
<feature type="region of interest" description="Disordered" evidence="1">
    <location>
        <begin position="46"/>
        <end position="77"/>
    </location>
</feature>
<feature type="transmembrane region" description="Helical" evidence="2">
    <location>
        <begin position="216"/>
        <end position="237"/>
    </location>
</feature>
<keyword evidence="2" id="KW-0472">Membrane</keyword>
<gene>
    <name evidence="3" type="ORF">GGX14DRAFT_404382</name>
</gene>
<keyword evidence="2" id="KW-1133">Transmembrane helix</keyword>
<proteinExistence type="predicted"/>
<keyword evidence="4" id="KW-1185">Reference proteome</keyword>
<sequence>MWIYSQPERSGGCPEISETSPGPPQGRIERAHQLLLSGSPYTAINKPLPQPIPINHSPRSYPQRPASRRPLQSSTSAMSATWTVAAQRCSATGDGRACVARLAAGGVGGGWRGGGGWRSKRQAAGDGKRGGAGGNERRAGAGLVGMGSKCGNRCHLAEACRLSITGCLEMSEGMTAVGWRRMAGRAFHHGSHVHDGGLAASAGHGKDVQQWQAARCFFFFLFICLANFMYFGAFWVLSTAALSGAAPGPDRCQVSKDQRDRDLPITDIQIGMPGDVRDISEAGLGVTAAGWGGQWRVVTSVMAARQSRQRLWRREGQTVVYRAYK</sequence>
<evidence type="ECO:0000256" key="2">
    <source>
        <dbReference type="SAM" id="Phobius"/>
    </source>
</evidence>
<dbReference type="Proteomes" id="UP001219525">
    <property type="component" value="Unassembled WGS sequence"/>
</dbReference>
<organism evidence="3 4">
    <name type="scientific">Mycena pura</name>
    <dbReference type="NCBI Taxonomy" id="153505"/>
    <lineage>
        <taxon>Eukaryota</taxon>
        <taxon>Fungi</taxon>
        <taxon>Dikarya</taxon>
        <taxon>Basidiomycota</taxon>
        <taxon>Agaricomycotina</taxon>
        <taxon>Agaricomycetes</taxon>
        <taxon>Agaricomycetidae</taxon>
        <taxon>Agaricales</taxon>
        <taxon>Marasmiineae</taxon>
        <taxon>Mycenaceae</taxon>
        <taxon>Mycena</taxon>
    </lineage>
</organism>
<comment type="caution">
    <text evidence="3">The sequence shown here is derived from an EMBL/GenBank/DDBJ whole genome shotgun (WGS) entry which is preliminary data.</text>
</comment>
<feature type="region of interest" description="Disordered" evidence="1">
    <location>
        <begin position="1"/>
        <end position="24"/>
    </location>
</feature>
<feature type="region of interest" description="Disordered" evidence="1">
    <location>
        <begin position="113"/>
        <end position="136"/>
    </location>
</feature>
<evidence type="ECO:0000256" key="1">
    <source>
        <dbReference type="SAM" id="MobiDB-lite"/>
    </source>
</evidence>
<keyword evidence="2" id="KW-0812">Transmembrane</keyword>
<dbReference type="AlphaFoldDB" id="A0AAD6Y5B1"/>
<evidence type="ECO:0000313" key="3">
    <source>
        <dbReference type="EMBL" id="KAJ7194822.1"/>
    </source>
</evidence>
<accession>A0AAD6Y5B1</accession>
<protein>
    <submittedName>
        <fullName evidence="3">Uncharacterized protein</fullName>
    </submittedName>
</protein>
<dbReference type="EMBL" id="JARJCW010000095">
    <property type="protein sequence ID" value="KAJ7194822.1"/>
    <property type="molecule type" value="Genomic_DNA"/>
</dbReference>
<evidence type="ECO:0000313" key="4">
    <source>
        <dbReference type="Proteomes" id="UP001219525"/>
    </source>
</evidence>